<dbReference type="GO" id="GO:0016747">
    <property type="term" value="F:acyltransferase activity, transferring groups other than amino-acyl groups"/>
    <property type="evidence" value="ECO:0007669"/>
    <property type="project" value="InterPro"/>
</dbReference>
<dbReference type="SUPFAM" id="SSF55729">
    <property type="entry name" value="Acyl-CoA N-acyltransferases (Nat)"/>
    <property type="match status" value="1"/>
</dbReference>
<dbReference type="Pfam" id="PF00583">
    <property type="entry name" value="Acetyltransf_1"/>
    <property type="match status" value="1"/>
</dbReference>
<evidence type="ECO:0000256" key="2">
    <source>
        <dbReference type="ARBA" id="ARBA00023315"/>
    </source>
</evidence>
<dbReference type="InterPro" id="IPR050680">
    <property type="entry name" value="YpeA/RimI_acetyltransf"/>
</dbReference>
<protein>
    <submittedName>
        <fullName evidence="4">Acetyltransferase</fullName>
    </submittedName>
</protein>
<dbReference type="AlphaFoldDB" id="Q1PAF4"/>
<reference evidence="4" key="1">
    <citation type="journal article" date="2006" name="Appl. Environ. Microbiol.">
        <title>Isolation and characterization of a novel lipase from a metagenomic library of tidal flat sediments: evidence for a new family of bacterial lipases.</title>
        <authorList>
            <person name="Lee M.H."/>
            <person name="Lee C.H."/>
            <person name="Oh T.K."/>
            <person name="Song J.K."/>
            <person name="Yoon J.H."/>
        </authorList>
    </citation>
    <scope>NUCLEOTIDE SEQUENCE</scope>
</reference>
<organism evidence="4">
    <name type="scientific">uncultured bacterium pFosLip</name>
    <dbReference type="NCBI Taxonomy" id="380391"/>
    <lineage>
        <taxon>Bacteria</taxon>
        <taxon>environmental samples</taxon>
    </lineage>
</organism>
<evidence type="ECO:0000259" key="3">
    <source>
        <dbReference type="PROSITE" id="PS51186"/>
    </source>
</evidence>
<dbReference type="PANTHER" id="PTHR43420:SF12">
    <property type="entry name" value="N-ACETYLTRANSFERASE DOMAIN-CONTAINING PROTEIN"/>
    <property type="match status" value="1"/>
</dbReference>
<feature type="domain" description="N-acetyltransferase" evidence="3">
    <location>
        <begin position="3"/>
        <end position="150"/>
    </location>
</feature>
<proteinExistence type="predicted"/>
<sequence>MNLEIREMTIDDLAPVFHLGEELFTSESLSNLYRTWDEFEVTAFYQSTPEYCLVADDDGKLAGFLLGTTIEKAGTAWNYGHLVWLGIHTEYQRHGIGNRLFEAYRQLMIKEGIRIIFVDTQADNEAAVKFFEDLGFARGTEHVYMSLNLDTDIKT</sequence>
<keyword evidence="1 4" id="KW-0808">Transferase</keyword>
<dbReference type="PIRSF" id="PIRSF037663">
    <property type="entry name" value="Acetyltransf_GNAT_prd"/>
    <property type="match status" value="1"/>
</dbReference>
<keyword evidence="2" id="KW-0012">Acyltransferase</keyword>
<evidence type="ECO:0000313" key="4">
    <source>
        <dbReference type="EMBL" id="ABE69169.1"/>
    </source>
</evidence>
<dbReference type="EMBL" id="DQ458963">
    <property type="protein sequence ID" value="ABE69169.1"/>
    <property type="molecule type" value="Genomic_DNA"/>
</dbReference>
<accession>Q1PAF4</accession>
<reference evidence="4" key="2">
    <citation type="submission" date="2006-03" db="EMBL/GenBank/DDBJ databases">
        <authorList>
            <person name="Lee M.-H."/>
            <person name="Song J.K."/>
            <person name="Yoon J.-H."/>
        </authorList>
    </citation>
    <scope>NUCLEOTIDE SEQUENCE</scope>
</reference>
<dbReference type="InterPro" id="IPR016181">
    <property type="entry name" value="Acyl_CoA_acyltransferase"/>
</dbReference>
<dbReference type="InterPro" id="IPR017255">
    <property type="entry name" value="AcTrfase_GNAT_prd"/>
</dbReference>
<dbReference type="PANTHER" id="PTHR43420">
    <property type="entry name" value="ACETYLTRANSFERASE"/>
    <property type="match status" value="1"/>
</dbReference>
<dbReference type="InterPro" id="IPR000182">
    <property type="entry name" value="GNAT_dom"/>
</dbReference>
<dbReference type="Gene3D" id="3.40.630.30">
    <property type="match status" value="1"/>
</dbReference>
<dbReference type="CDD" id="cd04301">
    <property type="entry name" value="NAT_SF"/>
    <property type="match status" value="1"/>
</dbReference>
<evidence type="ECO:0000256" key="1">
    <source>
        <dbReference type="ARBA" id="ARBA00022679"/>
    </source>
</evidence>
<dbReference type="PROSITE" id="PS51186">
    <property type="entry name" value="GNAT"/>
    <property type="match status" value="1"/>
</dbReference>
<name>Q1PAF4_9BACT</name>